<dbReference type="RefSeq" id="WP_270919503.1">
    <property type="nucleotide sequence ID" value="NZ_CP127247.1"/>
</dbReference>
<name>A0A9Y2P080_9RHOB</name>
<proteinExistence type="predicted"/>
<dbReference type="InterPro" id="IPR045664">
    <property type="entry name" value="DUF6387"/>
</dbReference>
<accession>A0A9Y2P080</accession>
<dbReference type="AlphaFoldDB" id="A0A9Y2P080"/>
<keyword evidence="2" id="KW-1185">Reference proteome</keyword>
<dbReference type="EMBL" id="CP127247">
    <property type="protein sequence ID" value="WIY24331.1"/>
    <property type="molecule type" value="Genomic_DNA"/>
</dbReference>
<sequence length="228" mass="26362">MTEYCTVADISEWYDPESYRDVQNFSKTDWFVALTSRKSARGFDEHFLRSFFTDDQRWDWYQNQAVCSKRKAESLVGHYTDPLVSDIGEPLEEVDSSLVFDTDLFHPTGECRVLLVDPRASDPALISAFSEWLMSIRKIHPYPISIPGKKALNAHFNEHHFKKWQSYHVLECFDLDMWATIHGMKMLPHERLCGLFMGEMYTGNSKFWGVEARKSAKKAVNAATALGF</sequence>
<protein>
    <submittedName>
        <fullName evidence="1">DUF6387 family protein</fullName>
    </submittedName>
</protein>
<evidence type="ECO:0000313" key="1">
    <source>
        <dbReference type="EMBL" id="WIY24331.1"/>
    </source>
</evidence>
<evidence type="ECO:0000313" key="2">
    <source>
        <dbReference type="Proteomes" id="UP001238334"/>
    </source>
</evidence>
<dbReference type="Proteomes" id="UP001238334">
    <property type="component" value="Chromosome"/>
</dbReference>
<organism evidence="1 2">
    <name type="scientific">Parasedimentitalea psychrophila</name>
    <dbReference type="NCBI Taxonomy" id="2997337"/>
    <lineage>
        <taxon>Bacteria</taxon>
        <taxon>Pseudomonadati</taxon>
        <taxon>Pseudomonadota</taxon>
        <taxon>Alphaproteobacteria</taxon>
        <taxon>Rhodobacterales</taxon>
        <taxon>Paracoccaceae</taxon>
        <taxon>Parasedimentitalea</taxon>
    </lineage>
</organism>
<dbReference type="KEGG" id="ppso:QPJ95_17275"/>
<dbReference type="Pfam" id="PF19924">
    <property type="entry name" value="DUF6387"/>
    <property type="match status" value="1"/>
</dbReference>
<reference evidence="1 2" key="1">
    <citation type="submission" date="2023-06" db="EMBL/GenBank/DDBJ databases">
        <title>Parasedimentitalea psychrophila sp. nov., a psychrophilic bacterium isolated from deep-sea sediment.</title>
        <authorList>
            <person name="Li A."/>
        </authorList>
    </citation>
    <scope>NUCLEOTIDE SEQUENCE [LARGE SCALE GENOMIC DNA]</scope>
    <source>
        <strain evidence="1 2">QS115</strain>
    </source>
</reference>
<gene>
    <name evidence="1" type="ORF">QPJ95_17275</name>
</gene>